<accession>D8P8D1</accession>
<sequence length="367" mass="38420">MRRFDWNQQGFTLVELMAAVLITVVIVAATMTTVVTSNRANVVNTQVADTQQNVRLAIDLLSRDIKLAGFNYNATDPATGSVGACNATIGAVVKPVGLLPQDQTPTGADTGADSVSMVLPVVNTTGWTLTAAVGGTPNNKTYDNSISLSGAAMTEMVAQGLVVGSTISIGGALSKTVQAVNATSIGFGTGNFVDGQFPVGTPVYLMQCVRYQVVANTPATCGSDTPCLVRNNVPLVDGVEDLQLAYACDGCNQAAPNPLFPDGVVDDQDASSTSGFPTFTQGDFVSNSAWAIAPWTPDKIRLAQVSLVVRPTNADDGLDEKGTKAVNTTGPVIIGDHNPSADTGYNASTYMQQRRRVMIRTIQPRNL</sequence>
<dbReference type="Pfam" id="PF07963">
    <property type="entry name" value="N_methyl"/>
    <property type="match status" value="1"/>
</dbReference>
<reference evidence="2 3" key="1">
    <citation type="journal article" date="2010" name="Proc. Natl. Acad. Sci. U.S.A.">
        <title>A Nitrospira metagenome illuminates the physiology and evolution of globally important nitrite-oxidizing bacteria.</title>
        <authorList>
            <person name="Lucker S."/>
            <person name="Wagner M."/>
            <person name="Maixner F."/>
            <person name="Pelletier E."/>
            <person name="Koch H."/>
            <person name="Vacherie B."/>
            <person name="Rattei T."/>
            <person name="Sinninghe Damste J."/>
            <person name="Spieck E."/>
            <person name="Le Paslier D."/>
            <person name="Daims H."/>
        </authorList>
    </citation>
    <scope>NUCLEOTIDE SEQUENCE [LARGE SCALE GENOMIC DNA]</scope>
</reference>
<keyword evidence="1" id="KW-1133">Transmembrane helix</keyword>
<keyword evidence="3" id="KW-1185">Reference proteome</keyword>
<evidence type="ECO:0000256" key="1">
    <source>
        <dbReference type="SAM" id="Phobius"/>
    </source>
</evidence>
<keyword evidence="1" id="KW-0812">Transmembrane</keyword>
<name>D8P8D1_9BACT</name>
<dbReference type="KEGG" id="nde:NIDE4094"/>
<protein>
    <submittedName>
        <fullName evidence="2">Putative Type IV pilus assembly protein PilW</fullName>
    </submittedName>
</protein>
<dbReference type="Proteomes" id="UP000001660">
    <property type="component" value="Chromosome"/>
</dbReference>
<dbReference type="AlphaFoldDB" id="D8P8D1"/>
<dbReference type="STRING" id="330214.NIDE4094"/>
<dbReference type="InterPro" id="IPR012902">
    <property type="entry name" value="N_methyl_site"/>
</dbReference>
<evidence type="ECO:0000313" key="2">
    <source>
        <dbReference type="EMBL" id="CBK43763.1"/>
    </source>
</evidence>
<organism evidence="2 3">
    <name type="scientific">Nitrospira defluvii</name>
    <dbReference type="NCBI Taxonomy" id="330214"/>
    <lineage>
        <taxon>Bacteria</taxon>
        <taxon>Pseudomonadati</taxon>
        <taxon>Nitrospirota</taxon>
        <taxon>Nitrospiria</taxon>
        <taxon>Nitrospirales</taxon>
        <taxon>Nitrospiraceae</taxon>
        <taxon>Nitrospira</taxon>
    </lineage>
</organism>
<gene>
    <name evidence="2" type="ORF">NIDE4094</name>
</gene>
<feature type="transmembrane region" description="Helical" evidence="1">
    <location>
        <begin position="12"/>
        <end position="35"/>
    </location>
</feature>
<keyword evidence="1" id="KW-0472">Membrane</keyword>
<dbReference type="eggNOG" id="COG4966">
    <property type="taxonomic scope" value="Bacteria"/>
</dbReference>
<dbReference type="HOGENOM" id="CLU_753746_0_0_0"/>
<dbReference type="NCBIfam" id="TIGR02532">
    <property type="entry name" value="IV_pilin_GFxxxE"/>
    <property type="match status" value="1"/>
</dbReference>
<proteinExistence type="predicted"/>
<evidence type="ECO:0000313" key="3">
    <source>
        <dbReference type="Proteomes" id="UP000001660"/>
    </source>
</evidence>
<dbReference type="EMBL" id="FP929003">
    <property type="protein sequence ID" value="CBK43763.1"/>
    <property type="molecule type" value="Genomic_DNA"/>
</dbReference>
<dbReference type="PROSITE" id="PS00409">
    <property type="entry name" value="PROKAR_NTER_METHYL"/>
    <property type="match status" value="1"/>
</dbReference>